<evidence type="ECO:0000313" key="7">
    <source>
        <dbReference type="Proteomes" id="UP000187455"/>
    </source>
</evidence>
<feature type="repeat" description="WD" evidence="3">
    <location>
        <begin position="306"/>
        <end position="347"/>
    </location>
</feature>
<comment type="caution">
    <text evidence="6">The sequence shown here is derived from an EMBL/GenBank/DDBJ whole genome shotgun (WGS) entry which is preliminary data.</text>
</comment>
<evidence type="ECO:0000256" key="2">
    <source>
        <dbReference type="ARBA" id="ARBA00022737"/>
    </source>
</evidence>
<dbReference type="SMART" id="SM00320">
    <property type="entry name" value="WD40"/>
    <property type="match status" value="7"/>
</dbReference>
<feature type="domain" description="CTLH" evidence="5">
    <location>
        <begin position="140"/>
        <end position="190"/>
    </location>
</feature>
<evidence type="ECO:0000256" key="1">
    <source>
        <dbReference type="ARBA" id="ARBA00022574"/>
    </source>
</evidence>
<reference evidence="6 7" key="1">
    <citation type="journal article" date="2016" name="Mol. Biol. Evol.">
        <title>Genome-Wide Survey of Gut Fungi (Harpellales) Reveals the First Horizontally Transferred Ubiquitin Gene from a Mosquito Host.</title>
        <authorList>
            <person name="Wang Y."/>
            <person name="White M.M."/>
            <person name="Kvist S."/>
            <person name="Moncalvo J.M."/>
        </authorList>
    </citation>
    <scope>NUCLEOTIDE SEQUENCE [LARGE SCALE GENOMIC DNA]</scope>
    <source>
        <strain evidence="6 7">ALG-7-W6</strain>
    </source>
</reference>
<dbReference type="PANTHER" id="PTHR22838">
    <property type="entry name" value="WD REPEAT PROTEIN 26-RELATED"/>
    <property type="match status" value="1"/>
</dbReference>
<dbReference type="InterPro" id="IPR015943">
    <property type="entry name" value="WD40/YVTN_repeat-like_dom_sf"/>
</dbReference>
<keyword evidence="7" id="KW-1185">Reference proteome</keyword>
<name>A0A1R0GR23_9FUNG</name>
<dbReference type="PANTHER" id="PTHR22838:SF0">
    <property type="entry name" value="WD REPEAT-CONTAINING PROTEIN 26"/>
    <property type="match status" value="1"/>
</dbReference>
<evidence type="ECO:0000259" key="5">
    <source>
        <dbReference type="PROSITE" id="PS50897"/>
    </source>
</evidence>
<dbReference type="CDD" id="cd00200">
    <property type="entry name" value="WD40"/>
    <property type="match status" value="1"/>
</dbReference>
<feature type="repeat" description="WD" evidence="3">
    <location>
        <begin position="348"/>
        <end position="389"/>
    </location>
</feature>
<dbReference type="STRING" id="133383.A0A1R0GR23"/>
<accession>A0A1R0GR23</accession>
<dbReference type="PROSITE" id="PS50082">
    <property type="entry name" value="WD_REPEATS_2"/>
    <property type="match status" value="3"/>
</dbReference>
<dbReference type="Pfam" id="PF21889">
    <property type="entry name" value="TPR1-like_2nd"/>
    <property type="match status" value="1"/>
</dbReference>
<dbReference type="InterPro" id="IPR001680">
    <property type="entry name" value="WD40_rpt"/>
</dbReference>
<evidence type="ECO:0000256" key="3">
    <source>
        <dbReference type="PROSITE-ProRule" id="PRU00221"/>
    </source>
</evidence>
<dbReference type="InterPro" id="IPR054080">
    <property type="entry name" value="TPR1-like_2nd"/>
</dbReference>
<gene>
    <name evidence="6" type="ORF">AYI68_g6597</name>
</gene>
<dbReference type="Gene3D" id="2.130.10.10">
    <property type="entry name" value="YVTN repeat-like/Quinoprotein amine dehydrogenase"/>
    <property type="match status" value="1"/>
</dbReference>
<dbReference type="InterPro" id="IPR006595">
    <property type="entry name" value="CTLH_C"/>
</dbReference>
<keyword evidence="2" id="KW-0677">Repeat</keyword>
<dbReference type="OrthoDB" id="972532at2759"/>
<proteinExistence type="predicted"/>
<dbReference type="InterPro" id="IPR036322">
    <property type="entry name" value="WD40_repeat_dom_sf"/>
</dbReference>
<feature type="region of interest" description="Disordered" evidence="4">
    <location>
        <begin position="1"/>
        <end position="23"/>
    </location>
</feature>
<dbReference type="Pfam" id="PF23627">
    <property type="entry name" value="LisH_WDR26"/>
    <property type="match status" value="1"/>
</dbReference>
<dbReference type="EMBL" id="LSSL01004608">
    <property type="protein sequence ID" value="OLY79335.1"/>
    <property type="molecule type" value="Genomic_DNA"/>
</dbReference>
<dbReference type="AlphaFoldDB" id="A0A1R0GR23"/>
<keyword evidence="1 3" id="KW-0853">WD repeat</keyword>
<organism evidence="6 7">
    <name type="scientific">Smittium mucronatum</name>
    <dbReference type="NCBI Taxonomy" id="133383"/>
    <lineage>
        <taxon>Eukaryota</taxon>
        <taxon>Fungi</taxon>
        <taxon>Fungi incertae sedis</taxon>
        <taxon>Zoopagomycota</taxon>
        <taxon>Kickxellomycotina</taxon>
        <taxon>Harpellomycetes</taxon>
        <taxon>Harpellales</taxon>
        <taxon>Legeriomycetaceae</taxon>
        <taxon>Smittium</taxon>
    </lineage>
</organism>
<dbReference type="PROSITE" id="PS50294">
    <property type="entry name" value="WD_REPEATS_REGION"/>
    <property type="match status" value="3"/>
</dbReference>
<dbReference type="InterPro" id="IPR051350">
    <property type="entry name" value="WD_repeat-ST_regulator"/>
</dbReference>
<dbReference type="Proteomes" id="UP000187455">
    <property type="component" value="Unassembled WGS sequence"/>
</dbReference>
<evidence type="ECO:0000256" key="4">
    <source>
        <dbReference type="SAM" id="MobiDB-lite"/>
    </source>
</evidence>
<feature type="repeat" description="WD" evidence="3">
    <location>
        <begin position="390"/>
        <end position="422"/>
    </location>
</feature>
<dbReference type="PROSITE" id="PS50897">
    <property type="entry name" value="CTLH"/>
    <property type="match status" value="1"/>
</dbReference>
<protein>
    <submittedName>
        <fullName evidence="6">WD repeat-containing protein 26</fullName>
    </submittedName>
</protein>
<dbReference type="SUPFAM" id="SSF50978">
    <property type="entry name" value="WD40 repeat-like"/>
    <property type="match status" value="1"/>
</dbReference>
<dbReference type="Pfam" id="PF00400">
    <property type="entry name" value="WD40"/>
    <property type="match status" value="4"/>
</dbReference>
<evidence type="ECO:0000313" key="6">
    <source>
        <dbReference type="EMBL" id="OLY79335.1"/>
    </source>
</evidence>
<sequence length="591" mass="67633">MSSGINPKSLFEPQGEQSSILHSKIPSSSEIDDIIPHSSKIHQLSGEDSYPNKRLRTSFQAPVVNSFEMKTETTELSDSSFAKPESVKGSRAIIRSPKFKEVETVRVILQQLWDLGLRDSFNKLQEESGYLMEEPSVYDFKESIIRGEWEKAIQLIDLLPVKSKNKRQLIVFKIKRQEYLEALEAKRIKTALTILQSELSVLSSDSAEISLLSRLMMFSDPEKFRNMISWFGNVEETRQELVDSLHDHFSSDLMLGPQRLQTLFSQAMEYQKNKCQYHVSDENLSLYNDHICKKKLYFKEDYKFSLREHSDEVWYVAFSNNGEFLASGSKDKKIIIWETTNFKPLHIMTGHEDAISCLSWSPDDKTLVSSGNDMKLRIWNPQTGSCLMTISKHTEHVTAVKWTPDGQHFISGGLDKLLLMWDKFGEVVHEWDSPRVHDLAVGSNGENILVADNEDSILLFDYKSKSPIKIFKESSSIMSIYYAKDCKHFLVNTVQDQLNLWDIESNSIIMTYHGYKYGKCVSRCGLGGPNESIVYCGSPDGVVNLWNRHSGVSMQVLYGHSRGVNCCSYFYNKNKRQFLATASDDHSINIF</sequence>